<reference evidence="5" key="1">
    <citation type="submission" date="2016-06" db="UniProtKB">
        <authorList>
            <consortium name="WormBaseParasite"/>
        </authorList>
    </citation>
    <scope>IDENTIFICATION</scope>
</reference>
<keyword evidence="2" id="KW-0812">Transmembrane</keyword>
<dbReference type="Proteomes" id="UP000267606">
    <property type="component" value="Unassembled WGS sequence"/>
</dbReference>
<dbReference type="GO" id="GO:0015347">
    <property type="term" value="F:sodium-independent organic anion transmembrane transporter activity"/>
    <property type="evidence" value="ECO:0007669"/>
    <property type="project" value="TreeGrafter"/>
</dbReference>
<feature type="compositionally biased region" description="Polar residues" evidence="1">
    <location>
        <begin position="8"/>
        <end position="18"/>
    </location>
</feature>
<gene>
    <name evidence="3" type="ORF">OFLC_LOCUS13490</name>
</gene>
<dbReference type="STRING" id="387005.A0A183I178"/>
<dbReference type="GO" id="GO:0043252">
    <property type="term" value="P:sodium-independent organic anion transport"/>
    <property type="evidence" value="ECO:0007669"/>
    <property type="project" value="TreeGrafter"/>
</dbReference>
<feature type="region of interest" description="Disordered" evidence="1">
    <location>
        <begin position="1"/>
        <end position="21"/>
    </location>
</feature>
<dbReference type="PANTHER" id="PTHR11388">
    <property type="entry name" value="ORGANIC ANION TRANSPORTER"/>
    <property type="match status" value="1"/>
</dbReference>
<evidence type="ECO:0000256" key="1">
    <source>
        <dbReference type="SAM" id="MobiDB-lite"/>
    </source>
</evidence>
<keyword evidence="2" id="KW-0472">Membrane</keyword>
<dbReference type="AlphaFoldDB" id="A0A183I178"/>
<keyword evidence="2" id="KW-1133">Transmembrane helix</keyword>
<dbReference type="InterPro" id="IPR004156">
    <property type="entry name" value="OATP"/>
</dbReference>
<dbReference type="EMBL" id="UZAJ01040227">
    <property type="protein sequence ID" value="VDP13891.1"/>
    <property type="molecule type" value="Genomic_DNA"/>
</dbReference>
<evidence type="ECO:0000313" key="5">
    <source>
        <dbReference type="WBParaSite" id="OFLC_0001349101-mRNA-1"/>
    </source>
</evidence>
<name>A0A183I178_9BILA</name>
<sequence>MENHESSSFDTQNDQSWDLSLKPNETDDVIIDSDDEQLLCGYGRCTPKWLQKFHNAKWLLVMLGICAFVQSFVVNSIFPVGLSTLEKRFHMTRSSEYYS</sequence>
<evidence type="ECO:0000313" key="4">
    <source>
        <dbReference type="Proteomes" id="UP000267606"/>
    </source>
</evidence>
<dbReference type="GO" id="GO:0016323">
    <property type="term" value="C:basolateral plasma membrane"/>
    <property type="evidence" value="ECO:0007669"/>
    <property type="project" value="TreeGrafter"/>
</dbReference>
<proteinExistence type="predicted"/>
<evidence type="ECO:0000256" key="2">
    <source>
        <dbReference type="SAM" id="Phobius"/>
    </source>
</evidence>
<accession>A0A183I178</accession>
<dbReference type="PANTHER" id="PTHR11388:SF100">
    <property type="entry name" value="SOLUTE CARRIER ORGANIC ANION TRANSPORTER FAMILY MEMBER 4A1"/>
    <property type="match status" value="1"/>
</dbReference>
<dbReference type="WBParaSite" id="OFLC_0001349101-mRNA-1">
    <property type="protein sequence ID" value="OFLC_0001349101-mRNA-1"/>
    <property type="gene ID" value="OFLC_0001349101"/>
</dbReference>
<keyword evidence="4" id="KW-1185">Reference proteome</keyword>
<protein>
    <submittedName>
        <fullName evidence="5">MFS domain-containing protein</fullName>
    </submittedName>
</protein>
<organism evidence="5">
    <name type="scientific">Onchocerca flexuosa</name>
    <dbReference type="NCBI Taxonomy" id="387005"/>
    <lineage>
        <taxon>Eukaryota</taxon>
        <taxon>Metazoa</taxon>
        <taxon>Ecdysozoa</taxon>
        <taxon>Nematoda</taxon>
        <taxon>Chromadorea</taxon>
        <taxon>Rhabditida</taxon>
        <taxon>Spirurina</taxon>
        <taxon>Spiruromorpha</taxon>
        <taxon>Filarioidea</taxon>
        <taxon>Onchocercidae</taxon>
        <taxon>Onchocerca</taxon>
    </lineage>
</organism>
<reference evidence="3 4" key="2">
    <citation type="submission" date="2018-11" db="EMBL/GenBank/DDBJ databases">
        <authorList>
            <consortium name="Pathogen Informatics"/>
        </authorList>
    </citation>
    <scope>NUCLEOTIDE SEQUENCE [LARGE SCALE GENOMIC DNA]</scope>
</reference>
<feature type="transmembrane region" description="Helical" evidence="2">
    <location>
        <begin position="58"/>
        <end position="85"/>
    </location>
</feature>
<evidence type="ECO:0000313" key="3">
    <source>
        <dbReference type="EMBL" id="VDP13891.1"/>
    </source>
</evidence>